<protein>
    <submittedName>
        <fullName evidence="1">Uncharacterized protein</fullName>
    </submittedName>
</protein>
<proteinExistence type="predicted"/>
<name>A0A4P8WCV2_KLEPN</name>
<evidence type="ECO:0000313" key="1">
    <source>
        <dbReference type="EMBL" id="QCS39826.1"/>
    </source>
</evidence>
<organism evidence="1">
    <name type="scientific">Klebsiella pneumoniae</name>
    <dbReference type="NCBI Taxonomy" id="573"/>
    <lineage>
        <taxon>Bacteria</taxon>
        <taxon>Pseudomonadati</taxon>
        <taxon>Pseudomonadota</taxon>
        <taxon>Gammaproteobacteria</taxon>
        <taxon>Enterobacterales</taxon>
        <taxon>Enterobacteriaceae</taxon>
        <taxon>Klebsiella/Raoultella group</taxon>
        <taxon>Klebsiella</taxon>
        <taxon>Klebsiella pneumoniae complex</taxon>
    </lineage>
</organism>
<reference evidence="1" key="1">
    <citation type="submission" date="2018-10" db="EMBL/GenBank/DDBJ databases">
        <authorList>
            <person name="Zhou D."/>
        </authorList>
    </citation>
    <scope>NUCLEOTIDE SEQUENCE</scope>
    <source>
        <strain evidence="1">A1966</strain>
        <plasmid evidence="1">pA1966-IMP</plasmid>
    </source>
</reference>
<accession>A0A4P8WCV2</accession>
<dbReference type="AlphaFoldDB" id="A0A4P8WCV2"/>
<sequence length="44" mass="4925">MQCAVSTFLINQSLGLSGDTAVHSLNDPVFFACYFSRLFFVDYV</sequence>
<dbReference type="EMBL" id="MK036889">
    <property type="protein sequence ID" value="QCS39826.1"/>
    <property type="molecule type" value="Genomic_DNA"/>
</dbReference>
<geneLocation type="plasmid" evidence="1">
    <name>pA1966-IMP</name>
</geneLocation>
<keyword evidence="1" id="KW-0614">Plasmid</keyword>